<dbReference type="Gene3D" id="3.40.50.1820">
    <property type="entry name" value="alpha/beta hydrolase"/>
    <property type="match status" value="1"/>
</dbReference>
<dbReference type="PANTHER" id="PTHR45763">
    <property type="entry name" value="HYDROLASE, ALPHA/BETA FOLD FAMILY PROTEIN, EXPRESSED-RELATED"/>
    <property type="match status" value="1"/>
</dbReference>
<dbReference type="AlphaFoldDB" id="A0A917PCS5"/>
<dbReference type="SUPFAM" id="SSF53474">
    <property type="entry name" value="alpha/beta-Hydrolases"/>
    <property type="match status" value="1"/>
</dbReference>
<reference evidence="2" key="2">
    <citation type="submission" date="2020-09" db="EMBL/GenBank/DDBJ databases">
        <authorList>
            <person name="Sun Q."/>
            <person name="Ohkuma M."/>
        </authorList>
    </citation>
    <scope>NUCLEOTIDE SEQUENCE</scope>
    <source>
        <strain evidence="2">JCM 14371</strain>
    </source>
</reference>
<organism evidence="2 3">
    <name type="scientific">Deinococcus aquiradiocola</name>
    <dbReference type="NCBI Taxonomy" id="393059"/>
    <lineage>
        <taxon>Bacteria</taxon>
        <taxon>Thermotogati</taxon>
        <taxon>Deinococcota</taxon>
        <taxon>Deinococci</taxon>
        <taxon>Deinococcales</taxon>
        <taxon>Deinococcaceae</taxon>
        <taxon>Deinococcus</taxon>
    </lineage>
</organism>
<feature type="domain" description="AB hydrolase-1" evidence="1">
    <location>
        <begin position="33"/>
        <end position="274"/>
    </location>
</feature>
<dbReference type="Pfam" id="PF00561">
    <property type="entry name" value="Abhydrolase_1"/>
    <property type="match status" value="1"/>
</dbReference>
<accession>A0A917PCS5</accession>
<reference evidence="2" key="1">
    <citation type="journal article" date="2014" name="Int. J. Syst. Evol. Microbiol.">
        <title>Complete genome sequence of Corynebacterium casei LMG S-19264T (=DSM 44701T), isolated from a smear-ripened cheese.</title>
        <authorList>
            <consortium name="US DOE Joint Genome Institute (JGI-PGF)"/>
            <person name="Walter F."/>
            <person name="Albersmeier A."/>
            <person name="Kalinowski J."/>
            <person name="Ruckert C."/>
        </authorList>
    </citation>
    <scope>NUCLEOTIDE SEQUENCE</scope>
    <source>
        <strain evidence="2">JCM 14371</strain>
    </source>
</reference>
<dbReference type="PANTHER" id="PTHR45763:SF46">
    <property type="entry name" value="AB HYDROLASE-1 DOMAIN-CONTAINING PROTEIN"/>
    <property type="match status" value="1"/>
</dbReference>
<sequence>MEAQTLTERDLTLPDGRTLHVYDTGGQDARLTVLWHHGTPNVGRPPEPLRALSGTLGVRWVSFDRPGYGSSTRHPGRDLASVAADASHVLDALGVQRFAAMGHSGGGPHALACAAWMGAARMGERVSGVACLAPLAPYGALGLDWFAGMWPSGVAALEAALAGRDVKERFEASDPPFDPQMFTPADHAALQGEWAWLNTVVGPAMLNGPGGLVDDDLAYVSPWGFTPDRVTAPTLLAHGTDDRVVPASHSEWLARHLPRAELRLRPGDGHLSVLHGAADALTWLTEQV</sequence>
<dbReference type="RefSeq" id="WP_188961573.1">
    <property type="nucleotide sequence ID" value="NZ_BMOE01000003.1"/>
</dbReference>
<dbReference type="EMBL" id="BMOE01000003">
    <property type="protein sequence ID" value="GGJ70998.1"/>
    <property type="molecule type" value="Genomic_DNA"/>
</dbReference>
<protein>
    <submittedName>
        <fullName evidence="2">Alpha/beta hydrolase</fullName>
    </submittedName>
</protein>
<dbReference type="GO" id="GO:0016787">
    <property type="term" value="F:hydrolase activity"/>
    <property type="evidence" value="ECO:0007669"/>
    <property type="project" value="UniProtKB-KW"/>
</dbReference>
<gene>
    <name evidence="2" type="ORF">GCM10008939_14210</name>
</gene>
<evidence type="ECO:0000259" key="1">
    <source>
        <dbReference type="Pfam" id="PF00561"/>
    </source>
</evidence>
<dbReference type="InterPro" id="IPR029058">
    <property type="entry name" value="AB_hydrolase_fold"/>
</dbReference>
<evidence type="ECO:0000313" key="2">
    <source>
        <dbReference type="EMBL" id="GGJ70998.1"/>
    </source>
</evidence>
<keyword evidence="2" id="KW-0378">Hydrolase</keyword>
<dbReference type="InterPro" id="IPR000073">
    <property type="entry name" value="AB_hydrolase_1"/>
</dbReference>
<comment type="caution">
    <text evidence="2">The sequence shown here is derived from an EMBL/GenBank/DDBJ whole genome shotgun (WGS) entry which is preliminary data.</text>
</comment>
<dbReference type="Proteomes" id="UP000635726">
    <property type="component" value="Unassembled WGS sequence"/>
</dbReference>
<proteinExistence type="predicted"/>
<keyword evidence="3" id="KW-1185">Reference proteome</keyword>
<name>A0A917PCS5_9DEIO</name>
<evidence type="ECO:0000313" key="3">
    <source>
        <dbReference type="Proteomes" id="UP000635726"/>
    </source>
</evidence>